<dbReference type="Pfam" id="PF00202">
    <property type="entry name" value="Aminotran_3"/>
    <property type="match status" value="1"/>
</dbReference>
<evidence type="ECO:0000313" key="4">
    <source>
        <dbReference type="EMBL" id="MFC4299609.1"/>
    </source>
</evidence>
<dbReference type="PANTHER" id="PTHR43713">
    <property type="entry name" value="GLUTAMATE-1-SEMIALDEHYDE 2,1-AMINOMUTASE"/>
    <property type="match status" value="1"/>
</dbReference>
<comment type="cofactor">
    <cofactor evidence="1">
        <name>pyridoxal 5'-phosphate</name>
        <dbReference type="ChEBI" id="CHEBI:597326"/>
    </cofactor>
</comment>
<dbReference type="SUPFAM" id="SSF53383">
    <property type="entry name" value="PLP-dependent transferases"/>
    <property type="match status" value="1"/>
</dbReference>
<name>A0ABV8S3N6_9BURK</name>
<accession>A0ABV8S3N6</accession>
<evidence type="ECO:0000256" key="3">
    <source>
        <dbReference type="RuleBase" id="RU003560"/>
    </source>
</evidence>
<dbReference type="RefSeq" id="WP_376814117.1">
    <property type="nucleotide sequence ID" value="NZ_JBHSDY010000010.1"/>
</dbReference>
<dbReference type="InterPro" id="IPR015422">
    <property type="entry name" value="PyrdxlP-dep_Trfase_small"/>
</dbReference>
<dbReference type="Gene3D" id="3.90.1150.10">
    <property type="entry name" value="Aspartate Aminotransferase, domain 1"/>
    <property type="match status" value="1"/>
</dbReference>
<reference evidence="5" key="1">
    <citation type="journal article" date="2019" name="Int. J. Syst. Evol. Microbiol.">
        <title>The Global Catalogue of Microorganisms (GCM) 10K type strain sequencing project: providing services to taxonomists for standard genome sequencing and annotation.</title>
        <authorList>
            <consortium name="The Broad Institute Genomics Platform"/>
            <consortium name="The Broad Institute Genome Sequencing Center for Infectious Disease"/>
            <person name="Wu L."/>
            <person name="Ma J."/>
        </authorList>
    </citation>
    <scope>NUCLEOTIDE SEQUENCE [LARGE SCALE GENOMIC DNA]</scope>
    <source>
        <strain evidence="5">CGMCC 1.19029</strain>
    </source>
</reference>
<dbReference type="Proteomes" id="UP001595756">
    <property type="component" value="Unassembled WGS sequence"/>
</dbReference>
<keyword evidence="5" id="KW-1185">Reference proteome</keyword>
<comment type="similarity">
    <text evidence="3">Belongs to the class-III pyridoxal-phosphate-dependent aminotransferase family.</text>
</comment>
<dbReference type="Gene3D" id="3.40.640.10">
    <property type="entry name" value="Type I PLP-dependent aspartate aminotransferase-like (Major domain)"/>
    <property type="match status" value="1"/>
</dbReference>
<proteinExistence type="inferred from homology"/>
<sequence>MNHLIGGISSAGRALPDLDGQRFLVGRSQGPYLWDTRGTRYLDTAMSFGATMLGHAPQAVVEAVNGAFSKMPMPSFAHEAEELAAVALAECTGPLSRVVFVNSGSEAVHLACRAARAATGRTRIAKFAAGYDGWYDQLAFGNVSSSEAGMDAGARPEKDGMLLLRYNDFQDIERLFAECPDIAAVLIEPVLANAGCLEPAQGYLRAVADCAHRHGAVVILDEVLMGFRLHAGLCGHLYGVDADLATVGKAIGSGTVVAAVVGKPEIMDVFENRRANRAGTYSGNPPACAAVLATLGQLRAQDYPALLAAGNAFRERLARIFHDAGLPFSTTGFGSVFTPWASDEPPSTYLAAFARASKEWTLSLHLALRRAGIMTMPFAFGRLYLTFAHDETALDELEAGFVKAVRTLATRAPQFGSSPV</sequence>
<dbReference type="InterPro" id="IPR049704">
    <property type="entry name" value="Aminotrans_3_PPA_site"/>
</dbReference>
<dbReference type="InterPro" id="IPR015424">
    <property type="entry name" value="PyrdxlP-dep_Trfase"/>
</dbReference>
<dbReference type="PANTHER" id="PTHR43713:SF3">
    <property type="entry name" value="GLUTAMATE-1-SEMIALDEHYDE 2,1-AMINOMUTASE 1, CHLOROPLASTIC-RELATED"/>
    <property type="match status" value="1"/>
</dbReference>
<keyword evidence="2 3" id="KW-0663">Pyridoxal phosphate</keyword>
<dbReference type="InterPro" id="IPR015421">
    <property type="entry name" value="PyrdxlP-dep_Trfase_major"/>
</dbReference>
<protein>
    <submittedName>
        <fullName evidence="4">Aspartate aminotransferase family protein</fullName>
    </submittedName>
</protein>
<evidence type="ECO:0000256" key="2">
    <source>
        <dbReference type="ARBA" id="ARBA00022898"/>
    </source>
</evidence>
<dbReference type="GO" id="GO:0008483">
    <property type="term" value="F:transaminase activity"/>
    <property type="evidence" value="ECO:0007669"/>
    <property type="project" value="UniProtKB-KW"/>
</dbReference>
<keyword evidence="4" id="KW-0808">Transferase</keyword>
<comment type="caution">
    <text evidence="4">The sequence shown here is derived from an EMBL/GenBank/DDBJ whole genome shotgun (WGS) entry which is preliminary data.</text>
</comment>
<dbReference type="InterPro" id="IPR005814">
    <property type="entry name" value="Aminotrans_3"/>
</dbReference>
<dbReference type="PROSITE" id="PS00600">
    <property type="entry name" value="AA_TRANSFER_CLASS_3"/>
    <property type="match status" value="1"/>
</dbReference>
<gene>
    <name evidence="4" type="ORF">ACFO0J_16320</name>
</gene>
<evidence type="ECO:0000256" key="1">
    <source>
        <dbReference type="ARBA" id="ARBA00001933"/>
    </source>
</evidence>
<organism evidence="4 5">
    <name type="scientific">Castellaniella hirudinis</name>
    <dbReference type="NCBI Taxonomy" id="1144617"/>
    <lineage>
        <taxon>Bacteria</taxon>
        <taxon>Pseudomonadati</taxon>
        <taxon>Pseudomonadota</taxon>
        <taxon>Betaproteobacteria</taxon>
        <taxon>Burkholderiales</taxon>
        <taxon>Alcaligenaceae</taxon>
        <taxon>Castellaniella</taxon>
    </lineage>
</organism>
<dbReference type="EMBL" id="JBHSDY010000010">
    <property type="protein sequence ID" value="MFC4299609.1"/>
    <property type="molecule type" value="Genomic_DNA"/>
</dbReference>
<keyword evidence="4" id="KW-0032">Aminotransferase</keyword>
<evidence type="ECO:0000313" key="5">
    <source>
        <dbReference type="Proteomes" id="UP001595756"/>
    </source>
</evidence>